<organism evidence="10">
    <name type="scientific">marine sediment metagenome</name>
    <dbReference type="NCBI Taxonomy" id="412755"/>
    <lineage>
        <taxon>unclassified sequences</taxon>
        <taxon>metagenomes</taxon>
        <taxon>ecological metagenomes</taxon>
    </lineage>
</organism>
<dbReference type="HAMAP" id="MF_01446">
    <property type="entry name" value="Kae1"/>
    <property type="match status" value="1"/>
</dbReference>
<keyword evidence="5" id="KW-0819">tRNA processing</keyword>
<gene>
    <name evidence="10" type="ORF">LCGC14_0807730</name>
</gene>
<dbReference type="AlphaFoldDB" id="A0A0F9PML1"/>
<dbReference type="NCBIfam" id="TIGR03722">
    <property type="entry name" value="arch_KAE1"/>
    <property type="match status" value="1"/>
</dbReference>
<name>A0A0F9PML1_9ZZZZ</name>
<dbReference type="NCBIfam" id="TIGR00329">
    <property type="entry name" value="gcp_kae1"/>
    <property type="match status" value="1"/>
</dbReference>
<comment type="subcellular location">
    <subcellularLocation>
        <location evidence="1">Cytoplasm</location>
    </subcellularLocation>
</comment>
<dbReference type="GO" id="GO:0005737">
    <property type="term" value="C:cytoplasm"/>
    <property type="evidence" value="ECO:0007669"/>
    <property type="project" value="UniProtKB-SubCell"/>
</dbReference>
<keyword evidence="4" id="KW-0808">Transferase</keyword>
<sequence>MKKLCLGIESTAHTFSVGIIDFDGNVYSLADDIFIPEKGGLHPALVREQHMNNFMRVIIEALAIAKISVKELDLIAFSQSPGLGPVLKIGALVARFLSQFLEISIVGVNHCIAHIEIGRLKCNIEDPLTLYVSGGNTIVSTFESGRYQISGETLDLSIGNMIDSFARDAGLSHPGGPKIEKLASKSKKYIPLPYIVKGMDLSFSGLYTAAKRLLESKDFNKSYNLNDVAYSLQETAFAMVTEVTERALAHTEKREVLLTGGVAANKRLQQMIESISKEHNSRFEVVPLKYAGDNGAMIGWTGVLRYKAEGGHQIEETIIKPKERMDQITVPWRSEN</sequence>
<dbReference type="InterPro" id="IPR017861">
    <property type="entry name" value="KAE1/TsaD"/>
</dbReference>
<dbReference type="EMBL" id="LAZR01002210">
    <property type="protein sequence ID" value="KKN33040.1"/>
    <property type="molecule type" value="Genomic_DNA"/>
</dbReference>
<dbReference type="GO" id="GO:0002949">
    <property type="term" value="P:tRNA threonylcarbamoyladenosine modification"/>
    <property type="evidence" value="ECO:0007669"/>
    <property type="project" value="InterPro"/>
</dbReference>
<dbReference type="FunFam" id="3.30.420.40:FF:000038">
    <property type="entry name" value="Probable tRNA N6-adenosine threonylcarbamoyltransferase"/>
    <property type="match status" value="1"/>
</dbReference>
<dbReference type="PANTHER" id="PTHR11735:SF14">
    <property type="entry name" value="TRNA N6-ADENOSINE THREONYLCARBAMOYLTRANSFERASE"/>
    <property type="match status" value="1"/>
</dbReference>
<dbReference type="Pfam" id="PF00814">
    <property type="entry name" value="TsaD"/>
    <property type="match status" value="1"/>
</dbReference>
<evidence type="ECO:0000256" key="6">
    <source>
        <dbReference type="ARBA" id="ARBA00022723"/>
    </source>
</evidence>
<evidence type="ECO:0000256" key="8">
    <source>
        <dbReference type="ARBA" id="ARBA00048117"/>
    </source>
</evidence>
<dbReference type="EC" id="2.3.1.234" evidence="2"/>
<evidence type="ECO:0000259" key="9">
    <source>
        <dbReference type="Pfam" id="PF00814"/>
    </source>
</evidence>
<dbReference type="GO" id="GO:0061711">
    <property type="term" value="F:tRNA N(6)-L-threonylcarbamoyladenine synthase activity"/>
    <property type="evidence" value="ECO:0007669"/>
    <property type="project" value="UniProtKB-EC"/>
</dbReference>
<evidence type="ECO:0000313" key="10">
    <source>
        <dbReference type="EMBL" id="KKN33040.1"/>
    </source>
</evidence>
<keyword evidence="3" id="KW-0963">Cytoplasm</keyword>
<evidence type="ECO:0000256" key="7">
    <source>
        <dbReference type="ARBA" id="ARBA00023315"/>
    </source>
</evidence>
<comment type="catalytic activity">
    <reaction evidence="8">
        <text>L-threonylcarbamoyladenylate + adenosine(37) in tRNA = N(6)-L-threonylcarbamoyladenosine(37) in tRNA + AMP + H(+)</text>
        <dbReference type="Rhea" id="RHEA:37059"/>
        <dbReference type="Rhea" id="RHEA-COMP:10162"/>
        <dbReference type="Rhea" id="RHEA-COMP:10163"/>
        <dbReference type="ChEBI" id="CHEBI:15378"/>
        <dbReference type="ChEBI" id="CHEBI:73682"/>
        <dbReference type="ChEBI" id="CHEBI:74411"/>
        <dbReference type="ChEBI" id="CHEBI:74418"/>
        <dbReference type="ChEBI" id="CHEBI:456215"/>
        <dbReference type="EC" id="2.3.1.234"/>
    </reaction>
</comment>
<evidence type="ECO:0000256" key="1">
    <source>
        <dbReference type="ARBA" id="ARBA00004496"/>
    </source>
</evidence>
<dbReference type="SUPFAM" id="SSF53067">
    <property type="entry name" value="Actin-like ATPase domain"/>
    <property type="match status" value="1"/>
</dbReference>
<comment type="caution">
    <text evidence="10">The sequence shown here is derived from an EMBL/GenBank/DDBJ whole genome shotgun (WGS) entry which is preliminary data.</text>
</comment>
<dbReference type="PRINTS" id="PR00789">
    <property type="entry name" value="OSIALOPTASE"/>
</dbReference>
<feature type="domain" description="Gcp-like" evidence="9">
    <location>
        <begin position="34"/>
        <end position="300"/>
    </location>
</feature>
<dbReference type="InterPro" id="IPR034680">
    <property type="entry name" value="Kae1_archaea_euk"/>
</dbReference>
<evidence type="ECO:0000256" key="4">
    <source>
        <dbReference type="ARBA" id="ARBA00022679"/>
    </source>
</evidence>
<evidence type="ECO:0000256" key="5">
    <source>
        <dbReference type="ARBA" id="ARBA00022694"/>
    </source>
</evidence>
<protein>
    <recommendedName>
        <fullName evidence="2">N(6)-L-threonylcarbamoyladenine synthase</fullName>
        <ecNumber evidence="2">2.3.1.234</ecNumber>
    </recommendedName>
</protein>
<dbReference type="Gene3D" id="3.30.420.40">
    <property type="match status" value="2"/>
</dbReference>
<evidence type="ECO:0000256" key="3">
    <source>
        <dbReference type="ARBA" id="ARBA00022490"/>
    </source>
</evidence>
<evidence type="ECO:0000256" key="2">
    <source>
        <dbReference type="ARBA" id="ARBA00012156"/>
    </source>
</evidence>
<dbReference type="InterPro" id="IPR000905">
    <property type="entry name" value="Gcp-like_dom"/>
</dbReference>
<dbReference type="GO" id="GO:0000408">
    <property type="term" value="C:EKC/KEOPS complex"/>
    <property type="evidence" value="ECO:0007669"/>
    <property type="project" value="InterPro"/>
</dbReference>
<dbReference type="GO" id="GO:0046872">
    <property type="term" value="F:metal ion binding"/>
    <property type="evidence" value="ECO:0007669"/>
    <property type="project" value="UniProtKB-KW"/>
</dbReference>
<dbReference type="PANTHER" id="PTHR11735">
    <property type="entry name" value="TRNA N6-ADENOSINE THREONYLCARBAMOYLTRANSFERASE"/>
    <property type="match status" value="1"/>
</dbReference>
<dbReference type="InterPro" id="IPR043129">
    <property type="entry name" value="ATPase_NBD"/>
</dbReference>
<keyword evidence="7" id="KW-0012">Acyltransferase</keyword>
<proteinExistence type="inferred from homology"/>
<dbReference type="NCBIfam" id="NF007174">
    <property type="entry name" value="PRK09605.1"/>
    <property type="match status" value="1"/>
</dbReference>
<accession>A0A0F9PML1</accession>
<keyword evidence="6" id="KW-0479">Metal-binding</keyword>
<reference evidence="10" key="1">
    <citation type="journal article" date="2015" name="Nature">
        <title>Complex archaea that bridge the gap between prokaryotes and eukaryotes.</title>
        <authorList>
            <person name="Spang A."/>
            <person name="Saw J.H."/>
            <person name="Jorgensen S.L."/>
            <person name="Zaremba-Niedzwiedzka K."/>
            <person name="Martijn J."/>
            <person name="Lind A.E."/>
            <person name="van Eijk R."/>
            <person name="Schleper C."/>
            <person name="Guy L."/>
            <person name="Ettema T.J."/>
        </authorList>
    </citation>
    <scope>NUCLEOTIDE SEQUENCE</scope>
</reference>